<dbReference type="AlphaFoldDB" id="A0AAW0MEZ4"/>
<accession>A0AAW0MEZ4</accession>
<name>A0AAW0MEZ4_9GOBI</name>
<dbReference type="GO" id="GO:0009725">
    <property type="term" value="P:response to hormone"/>
    <property type="evidence" value="ECO:0007669"/>
    <property type="project" value="TreeGrafter"/>
</dbReference>
<reference evidence="3" key="1">
    <citation type="submission" date="2024-04" db="EMBL/GenBank/DDBJ databases">
        <title>Salinicola lusitanus LLJ914,a marine bacterium isolated from the Okinawa Trough.</title>
        <authorList>
            <person name="Li J."/>
        </authorList>
    </citation>
    <scope>NUCLEOTIDE SEQUENCE [LARGE SCALE GENOMIC DNA]</scope>
</reference>
<proteinExistence type="predicted"/>
<dbReference type="PANTHER" id="PTHR17085">
    <property type="entry name" value="NUCLEAR RECEPTOR COACTIVATOR 4"/>
    <property type="match status" value="1"/>
</dbReference>
<evidence type="ECO:0000313" key="2">
    <source>
        <dbReference type="EMBL" id="KAK7878315.1"/>
    </source>
</evidence>
<protein>
    <submittedName>
        <fullName evidence="2">Uncharacterized protein</fullName>
    </submittedName>
</protein>
<dbReference type="GO" id="GO:0006879">
    <property type="term" value="P:intracellular iron ion homeostasis"/>
    <property type="evidence" value="ECO:0007669"/>
    <property type="project" value="InterPro"/>
</dbReference>
<feature type="region of interest" description="Disordered" evidence="1">
    <location>
        <begin position="37"/>
        <end position="146"/>
    </location>
</feature>
<dbReference type="GO" id="GO:0003713">
    <property type="term" value="F:transcription coactivator activity"/>
    <property type="evidence" value="ECO:0007669"/>
    <property type="project" value="InterPro"/>
</dbReference>
<dbReference type="EMBL" id="JBBPFD010000540">
    <property type="protein sequence ID" value="KAK7878315.1"/>
    <property type="molecule type" value="Genomic_DNA"/>
</dbReference>
<dbReference type="Proteomes" id="UP001460270">
    <property type="component" value="Unassembled WGS sequence"/>
</dbReference>
<keyword evidence="3" id="KW-1185">Reference proteome</keyword>
<sequence>VAPVQQLCRANEPCSSLRSCVCDENCGRDALREWLLKREGRDKNGVKTTPPRTQTRPPQKKTPPARHAPHSEEAASVLQRARAEARPSAVSMETAEGCPFLRPCRPTVGVSSETPETSPAPSAADPAPEPAPPPTPEEDKWLLRKRSAAQERALPVVCDLFSCMKLKQDKEQWLHSPTLQ</sequence>
<dbReference type="InterPro" id="IPR039947">
    <property type="entry name" value="NCoA-4"/>
</dbReference>
<evidence type="ECO:0000313" key="3">
    <source>
        <dbReference type="Proteomes" id="UP001460270"/>
    </source>
</evidence>
<feature type="non-terminal residue" evidence="2">
    <location>
        <position position="1"/>
    </location>
</feature>
<organism evidence="2 3">
    <name type="scientific">Mugilogobius chulae</name>
    <name type="common">yellowstripe goby</name>
    <dbReference type="NCBI Taxonomy" id="88201"/>
    <lineage>
        <taxon>Eukaryota</taxon>
        <taxon>Metazoa</taxon>
        <taxon>Chordata</taxon>
        <taxon>Craniata</taxon>
        <taxon>Vertebrata</taxon>
        <taxon>Euteleostomi</taxon>
        <taxon>Actinopterygii</taxon>
        <taxon>Neopterygii</taxon>
        <taxon>Teleostei</taxon>
        <taxon>Neoteleostei</taxon>
        <taxon>Acanthomorphata</taxon>
        <taxon>Gobiaria</taxon>
        <taxon>Gobiiformes</taxon>
        <taxon>Gobioidei</taxon>
        <taxon>Gobiidae</taxon>
        <taxon>Gobionellinae</taxon>
        <taxon>Mugilogobius</taxon>
    </lineage>
</organism>
<evidence type="ECO:0000256" key="1">
    <source>
        <dbReference type="SAM" id="MobiDB-lite"/>
    </source>
</evidence>
<gene>
    <name evidence="2" type="ORF">WMY93_034360</name>
</gene>
<feature type="compositionally biased region" description="Low complexity" evidence="1">
    <location>
        <begin position="111"/>
        <end position="126"/>
    </location>
</feature>
<feature type="non-terminal residue" evidence="2">
    <location>
        <position position="180"/>
    </location>
</feature>
<comment type="caution">
    <text evidence="2">The sequence shown here is derived from an EMBL/GenBank/DDBJ whole genome shotgun (WGS) entry which is preliminary data.</text>
</comment>
<feature type="compositionally biased region" description="Low complexity" evidence="1">
    <location>
        <begin position="47"/>
        <end position="57"/>
    </location>
</feature>
<dbReference type="PANTHER" id="PTHR17085:SF3">
    <property type="entry name" value="NUCLEAR RECEPTOR COACTIVATOR 4"/>
    <property type="match status" value="1"/>
</dbReference>